<organism evidence="1 2">
    <name type="scientific">Nitrosovibrio tenuis</name>
    <dbReference type="NCBI Taxonomy" id="1233"/>
    <lineage>
        <taxon>Bacteria</taxon>
        <taxon>Pseudomonadati</taxon>
        <taxon>Pseudomonadota</taxon>
        <taxon>Betaproteobacteria</taxon>
        <taxon>Nitrosomonadales</taxon>
        <taxon>Nitrosomonadaceae</taxon>
        <taxon>Nitrosovibrio</taxon>
    </lineage>
</organism>
<proteinExistence type="predicted"/>
<dbReference type="AlphaFoldDB" id="A0A1H7GCC9"/>
<protein>
    <submittedName>
        <fullName evidence="1">Uncharacterized protein</fullName>
    </submittedName>
</protein>
<dbReference type="STRING" id="1233.SAMN05216387_101225"/>
<keyword evidence="2" id="KW-1185">Reference proteome</keyword>
<evidence type="ECO:0000313" key="2">
    <source>
        <dbReference type="Proteomes" id="UP000198620"/>
    </source>
</evidence>
<name>A0A1H7GCC9_9PROT</name>
<reference evidence="1 2" key="1">
    <citation type="submission" date="2016-10" db="EMBL/GenBank/DDBJ databases">
        <authorList>
            <person name="de Groot N.N."/>
        </authorList>
    </citation>
    <scope>NUCLEOTIDE SEQUENCE [LARGE SCALE GENOMIC DNA]</scope>
    <source>
        <strain evidence="1 2">Nv1</strain>
    </source>
</reference>
<dbReference type="Proteomes" id="UP000198620">
    <property type="component" value="Unassembled WGS sequence"/>
</dbReference>
<dbReference type="EMBL" id="FOBH01000001">
    <property type="protein sequence ID" value="SEK35117.1"/>
    <property type="molecule type" value="Genomic_DNA"/>
</dbReference>
<accession>A0A1H7GCC9</accession>
<evidence type="ECO:0000313" key="1">
    <source>
        <dbReference type="EMBL" id="SEK35117.1"/>
    </source>
</evidence>
<sequence length="75" mass="8262">MIYITLFCTATRIAVGTQITLQTPSTPGDGMAAVNRRIIQLRSLNNTENHLVAISNVCTIELYRTGITSRVIILQ</sequence>
<gene>
    <name evidence="1" type="ORF">SAMN05216387_101225</name>
</gene>